<organism evidence="2 3">
    <name type="scientific">Streptomyces diacarni</name>
    <dbReference type="NCBI Taxonomy" id="2800381"/>
    <lineage>
        <taxon>Bacteria</taxon>
        <taxon>Bacillati</taxon>
        <taxon>Actinomycetota</taxon>
        <taxon>Actinomycetes</taxon>
        <taxon>Kitasatosporales</taxon>
        <taxon>Streptomycetaceae</taxon>
        <taxon>Streptomyces</taxon>
    </lineage>
</organism>
<name>A0A367EAY6_9ACTN</name>
<proteinExistence type="predicted"/>
<dbReference type="AlphaFoldDB" id="A0A367EAY6"/>
<evidence type="ECO:0000313" key="3">
    <source>
        <dbReference type="Proteomes" id="UP000252914"/>
    </source>
</evidence>
<keyword evidence="3" id="KW-1185">Reference proteome</keyword>
<dbReference type="RefSeq" id="WP_114025342.1">
    <property type="nucleotide sequence ID" value="NZ_QOIN01000068.1"/>
</dbReference>
<evidence type="ECO:0000256" key="1">
    <source>
        <dbReference type="SAM" id="MobiDB-lite"/>
    </source>
</evidence>
<feature type="compositionally biased region" description="Basic and acidic residues" evidence="1">
    <location>
        <begin position="638"/>
        <end position="648"/>
    </location>
</feature>
<feature type="region of interest" description="Disordered" evidence="1">
    <location>
        <begin position="630"/>
        <end position="667"/>
    </location>
</feature>
<accession>A0A367EAY6</accession>
<reference evidence="2 3" key="1">
    <citation type="submission" date="2018-06" db="EMBL/GenBank/DDBJ databases">
        <title>Streptomyces reniochalinae sp. nov. and Streptomyces diacarnus sp. nov. from marine sponges.</title>
        <authorList>
            <person name="Li L."/>
        </authorList>
    </citation>
    <scope>NUCLEOTIDE SEQUENCE [LARGE SCALE GENOMIC DNA]</scope>
    <source>
        <strain evidence="2 3">LHW51701</strain>
    </source>
</reference>
<dbReference type="Proteomes" id="UP000252914">
    <property type="component" value="Unassembled WGS sequence"/>
</dbReference>
<evidence type="ECO:0000313" key="2">
    <source>
        <dbReference type="EMBL" id="RCG15224.1"/>
    </source>
</evidence>
<comment type="caution">
    <text evidence="2">The sequence shown here is derived from an EMBL/GenBank/DDBJ whole genome shotgun (WGS) entry which is preliminary data.</text>
</comment>
<gene>
    <name evidence="2" type="ORF">DTL70_31010</name>
</gene>
<dbReference type="EMBL" id="QOIN01000068">
    <property type="protein sequence ID" value="RCG15224.1"/>
    <property type="molecule type" value="Genomic_DNA"/>
</dbReference>
<sequence length="667" mass="71572">MGTPPPGGGPGSGTFSGIDPARLKGMIDSLGDAAHILKSANGWNSRFAEHGVDTGGLTRLAGVGAWVEGQLPTLKRRFDLAAAYERNHPEPGRKMVQIPDDFRSLQEAQRLGRELADRMNGVNRTDEGGAQEIHRIAGELARYQDDPELMAAFYASVNPNWLSTLPTFMTQSGSTTAGGDLKIFSHALATATSATFLATPGFDKVNQVMLRPSEHPSDAWGRLALMQYGHFPTAYLKTAAKNLALDQFDKDPGGTDWRGGNGFDAAKYGLPEDNLALALNLLGKDGAAARQVLNGMQHGDIKKTYDLFLDYAKGYGTGDQVAAGLGRAVEAGSGVGAEEPGRHSLEASRFAFTAMTHLGSKGKDVPWSMKVSMANLGASYLHELTSGARDDDAPYRQSGMGRPANWTDLPGLTPSFYLSPQDVDAFLSTFAGSDPATEVFDRAAGAFSDQAIRAAAQHDADAVNAGLPDPGRMTRVSRAFGKLAASEYRAQVTAGKDMDKQEASVRGVLKDLISLGLGEVPFASKTGEYIWKGAQFAFGKWGLDPWQQGDSPHEKAVTQEYANYDRMQRFRMTQYLYDSGYPVQPPPPKAALNPDGTLKSFQQLHQEAQQEGGKDPNAAFQRKLQMLTDWADSTAGQDDDRFDNKVDDAAEAAGRTTGGSTPPAPPN</sequence>
<protein>
    <submittedName>
        <fullName evidence="2">Uncharacterized protein</fullName>
    </submittedName>
</protein>